<reference evidence="1" key="1">
    <citation type="submission" date="2014-09" db="EMBL/GenBank/DDBJ databases">
        <authorList>
            <person name="Magalhaes I.L.F."/>
            <person name="Oliveira U."/>
            <person name="Santos F.R."/>
            <person name="Vidigal T.H.D.A."/>
            <person name="Brescovit A.D."/>
            <person name="Santos A.J."/>
        </authorList>
    </citation>
    <scope>NUCLEOTIDE SEQUENCE</scope>
    <source>
        <tissue evidence="1">Shoot tissue taken approximately 20 cm above the soil surface</tissue>
    </source>
</reference>
<dbReference type="AlphaFoldDB" id="A0A0A9C910"/>
<reference evidence="1" key="2">
    <citation type="journal article" date="2015" name="Data Brief">
        <title>Shoot transcriptome of the giant reed, Arundo donax.</title>
        <authorList>
            <person name="Barrero R.A."/>
            <person name="Guerrero F.D."/>
            <person name="Moolhuijzen P."/>
            <person name="Goolsby J.A."/>
            <person name="Tidwell J."/>
            <person name="Bellgard S.E."/>
            <person name="Bellgard M.I."/>
        </authorList>
    </citation>
    <scope>NUCLEOTIDE SEQUENCE</scope>
    <source>
        <tissue evidence="1">Shoot tissue taken approximately 20 cm above the soil surface</tissue>
    </source>
</reference>
<sequence>MLNILGDPIEIGHIFGSLYACKADDCNCACPPKPRVLGTAWSV</sequence>
<evidence type="ECO:0000313" key="1">
    <source>
        <dbReference type="EMBL" id="JAD72789.1"/>
    </source>
</evidence>
<organism evidence="1">
    <name type="scientific">Arundo donax</name>
    <name type="common">Giant reed</name>
    <name type="synonym">Donax arundinaceus</name>
    <dbReference type="NCBI Taxonomy" id="35708"/>
    <lineage>
        <taxon>Eukaryota</taxon>
        <taxon>Viridiplantae</taxon>
        <taxon>Streptophyta</taxon>
        <taxon>Embryophyta</taxon>
        <taxon>Tracheophyta</taxon>
        <taxon>Spermatophyta</taxon>
        <taxon>Magnoliopsida</taxon>
        <taxon>Liliopsida</taxon>
        <taxon>Poales</taxon>
        <taxon>Poaceae</taxon>
        <taxon>PACMAD clade</taxon>
        <taxon>Arundinoideae</taxon>
        <taxon>Arundineae</taxon>
        <taxon>Arundo</taxon>
    </lineage>
</organism>
<proteinExistence type="predicted"/>
<protein>
    <submittedName>
        <fullName evidence="1">Uncharacterized protein</fullName>
    </submittedName>
</protein>
<name>A0A0A9C910_ARUDO</name>
<dbReference type="EMBL" id="GBRH01225106">
    <property type="protein sequence ID" value="JAD72789.1"/>
    <property type="molecule type" value="Transcribed_RNA"/>
</dbReference>
<accession>A0A0A9C910</accession>